<feature type="domain" description="Transketolase-like pyrimidine-binding" evidence="4">
    <location>
        <begin position="8"/>
        <end position="175"/>
    </location>
</feature>
<dbReference type="SUPFAM" id="SSF52518">
    <property type="entry name" value="Thiamin diphosphate-binding fold (THDP-binding)"/>
    <property type="match status" value="1"/>
</dbReference>
<comment type="caution">
    <text evidence="5">The sequence shown here is derived from an EMBL/GenBank/DDBJ whole genome shotgun (WGS) entry which is preliminary data.</text>
</comment>
<name>A0A2A9HK35_TEPT2</name>
<dbReference type="InterPro" id="IPR033248">
    <property type="entry name" value="Transketolase_C"/>
</dbReference>
<dbReference type="RefSeq" id="WP_098504724.1">
    <property type="nucleotide sequence ID" value="NZ_PDJQ01000001.1"/>
</dbReference>
<dbReference type="SUPFAM" id="SSF52922">
    <property type="entry name" value="TK C-terminal domain-like"/>
    <property type="match status" value="1"/>
</dbReference>
<comment type="similarity">
    <text evidence="2">Belongs to the transketolase family.</text>
</comment>
<dbReference type="InterPro" id="IPR029061">
    <property type="entry name" value="THDP-binding"/>
</dbReference>
<evidence type="ECO:0000313" key="6">
    <source>
        <dbReference type="Proteomes" id="UP000223071"/>
    </source>
</evidence>
<evidence type="ECO:0000256" key="2">
    <source>
        <dbReference type="ARBA" id="ARBA00007131"/>
    </source>
</evidence>
<evidence type="ECO:0000256" key="3">
    <source>
        <dbReference type="ARBA" id="ARBA00023052"/>
    </source>
</evidence>
<evidence type="ECO:0000256" key="1">
    <source>
        <dbReference type="ARBA" id="ARBA00001964"/>
    </source>
</evidence>
<sequence>MTQAAPAAATREAYPYALIELVEQGVDVVAIDADLSVSTMGYQFGERYPDRWYTVGVAEQNMVGIAAGLAACGKTAFIASFAVFLPGRCYDQLRTSVAQPRGGLNVKCVASHGGITVGEDGMSAQAIEDLALATSLIPFDVVVPADFEAAKQAIVAVGKTTRPAYVRTGRPKVPAIYGSDYRFELGRATKLRDGSDVTLIACGVLVGIALEAANLLANEGVSARVLDMATIKPIDREAVLAAARETGAIVTAEEHQTTGGLGTAVARVLAETVPVPMAFVGVDRYGTSGKWDELLTYFDLTPARVAAAAREAISRKR</sequence>
<dbReference type="InterPro" id="IPR051157">
    <property type="entry name" value="PDH/Transketolase"/>
</dbReference>
<dbReference type="SMART" id="SM00861">
    <property type="entry name" value="Transket_pyr"/>
    <property type="match status" value="1"/>
</dbReference>
<dbReference type="PANTHER" id="PTHR43825">
    <property type="entry name" value="PYRUVATE DEHYDROGENASE E1 COMPONENT"/>
    <property type="match status" value="1"/>
</dbReference>
<evidence type="ECO:0000313" key="5">
    <source>
        <dbReference type="EMBL" id="PFG75405.1"/>
    </source>
</evidence>
<accession>A0A2A9HK35</accession>
<dbReference type="Pfam" id="PF02780">
    <property type="entry name" value="Transketolase_C"/>
    <property type="match status" value="1"/>
</dbReference>
<keyword evidence="6" id="KW-1185">Reference proteome</keyword>
<dbReference type="AlphaFoldDB" id="A0A2A9HK35"/>
<comment type="cofactor">
    <cofactor evidence="1">
        <name>thiamine diphosphate</name>
        <dbReference type="ChEBI" id="CHEBI:58937"/>
    </cofactor>
</comment>
<organism evidence="5 6">
    <name type="scientific">Tepidiforma thermophila (strain KCTC 52669 / CGMCC 1.13589 / G233)</name>
    <dbReference type="NCBI Taxonomy" id="2761530"/>
    <lineage>
        <taxon>Bacteria</taxon>
        <taxon>Bacillati</taxon>
        <taxon>Chloroflexota</taxon>
        <taxon>Tepidiformia</taxon>
        <taxon>Tepidiformales</taxon>
        <taxon>Tepidiformaceae</taxon>
        <taxon>Tepidiforma</taxon>
    </lineage>
</organism>
<gene>
    <name evidence="5" type="ORF">A9A59_2674</name>
</gene>
<dbReference type="InterPro" id="IPR009014">
    <property type="entry name" value="Transketo_C/PFOR_II"/>
</dbReference>
<evidence type="ECO:0000259" key="4">
    <source>
        <dbReference type="SMART" id="SM00861"/>
    </source>
</evidence>
<dbReference type="Gene3D" id="3.40.50.920">
    <property type="match status" value="1"/>
</dbReference>
<dbReference type="Gene3D" id="3.40.50.970">
    <property type="match status" value="1"/>
</dbReference>
<dbReference type="Proteomes" id="UP000223071">
    <property type="component" value="Unassembled WGS sequence"/>
</dbReference>
<dbReference type="PANTHER" id="PTHR43825:SF1">
    <property type="entry name" value="TRANSKETOLASE-LIKE PYRIMIDINE-BINDING DOMAIN-CONTAINING PROTEIN"/>
    <property type="match status" value="1"/>
</dbReference>
<dbReference type="EMBL" id="PDJQ01000001">
    <property type="protein sequence ID" value="PFG75405.1"/>
    <property type="molecule type" value="Genomic_DNA"/>
</dbReference>
<keyword evidence="3" id="KW-0786">Thiamine pyrophosphate</keyword>
<dbReference type="FunFam" id="3.40.50.970:FF:000129">
    <property type="entry name" value="Transketolase"/>
    <property type="match status" value="1"/>
</dbReference>
<proteinExistence type="inferred from homology"/>
<reference evidence="5 6" key="1">
    <citation type="submission" date="2017-09" db="EMBL/GenBank/DDBJ databases">
        <title>Sequencing the genomes of two abundant thermophiles in Great Basin hot springs: Thermocrinis jamiesonii and novel Chloroflexi Thermoflexus hugenholtzii.</title>
        <authorList>
            <person name="Hedlund B."/>
        </authorList>
    </citation>
    <scope>NUCLEOTIDE SEQUENCE [LARGE SCALE GENOMIC DNA]</scope>
    <source>
        <strain evidence="5 6">G233</strain>
    </source>
</reference>
<protein>
    <submittedName>
        <fullName evidence="5">Transketolase</fullName>
    </submittedName>
</protein>
<dbReference type="Pfam" id="PF02779">
    <property type="entry name" value="Transket_pyr"/>
    <property type="match status" value="1"/>
</dbReference>
<dbReference type="CDD" id="cd07033">
    <property type="entry name" value="TPP_PYR_DXS_TK_like"/>
    <property type="match status" value="1"/>
</dbReference>
<dbReference type="InterPro" id="IPR005475">
    <property type="entry name" value="Transketolase-like_Pyr-bd"/>
</dbReference>